<dbReference type="EMBL" id="CZDF01000174">
    <property type="protein sequence ID" value="CUR35668.1"/>
    <property type="molecule type" value="Genomic_DNA"/>
</dbReference>
<dbReference type="InterPro" id="IPR002560">
    <property type="entry name" value="Transposase_DDE"/>
</dbReference>
<reference evidence="3" key="1">
    <citation type="submission" date="2015-10" db="EMBL/GenBank/DDBJ databases">
        <authorList>
            <person name="Regsiter A."/>
            <person name="william w."/>
        </authorList>
    </citation>
    <scope>NUCLEOTIDE SEQUENCE [LARGE SCALE GENOMIC DNA]</scope>
</reference>
<evidence type="ECO:0000259" key="1">
    <source>
        <dbReference type="Pfam" id="PF01610"/>
    </source>
</evidence>
<protein>
    <recommendedName>
        <fullName evidence="1">Transposase IS204/IS1001/IS1096/IS1165 DDE domain-containing protein</fullName>
    </recommendedName>
</protein>
<evidence type="ECO:0000313" key="3">
    <source>
        <dbReference type="Proteomes" id="UP000184315"/>
    </source>
</evidence>
<evidence type="ECO:0000313" key="2">
    <source>
        <dbReference type="EMBL" id="CUR35668.1"/>
    </source>
</evidence>
<dbReference type="Proteomes" id="UP000184315">
    <property type="component" value="Unassembled WGS sequence"/>
</dbReference>
<name>A0A1J1LUY2_9CYAN</name>
<feature type="domain" description="Transposase IS204/IS1001/IS1096/IS1165 DDE" evidence="1">
    <location>
        <begin position="88"/>
        <end position="208"/>
    </location>
</feature>
<dbReference type="PANTHER" id="PTHR33498">
    <property type="entry name" value="TRANSPOSASE FOR INSERTION SEQUENCE ELEMENT IS1557"/>
    <property type="match status" value="1"/>
</dbReference>
<dbReference type="Pfam" id="PF01610">
    <property type="entry name" value="DDE_Tnp_ISL3"/>
    <property type="match status" value="1"/>
</dbReference>
<dbReference type="AlphaFoldDB" id="A0A1J1LUY2"/>
<accession>A0A1J1LUY2</accession>
<dbReference type="STRING" id="671072.PL9214670294"/>
<sequence length="213" mass="25015">MCDVKQGTRVRMQLITRKFFCLESNCPQRIFCERIGRVVAAYARQTIRLNDTLRLRRLRKQRKNLTLQQQRKFLQAKTTFKLPNARLVAQWLLKPLEQLNLEQQTFIKYVCDECPECRTLQNLAKSFQELIKQRQPANVLDEWLAQALGSQIMEMKNFAVGIQQDYSAVSAALKYEWSNGQVEGQINKLKLIKRQMYGRANLDLLKARMLYAV</sequence>
<dbReference type="RefSeq" id="WP_083580230.1">
    <property type="nucleotide sequence ID" value="NZ_LN889815.1"/>
</dbReference>
<gene>
    <name evidence="2" type="ORF">PL9214670294</name>
</gene>
<proteinExistence type="predicted"/>
<organism evidence="2 3">
    <name type="scientific">Planktothrix tepida PCC 9214</name>
    <dbReference type="NCBI Taxonomy" id="671072"/>
    <lineage>
        <taxon>Bacteria</taxon>
        <taxon>Bacillati</taxon>
        <taxon>Cyanobacteriota</taxon>
        <taxon>Cyanophyceae</taxon>
        <taxon>Oscillatoriophycideae</taxon>
        <taxon>Oscillatoriales</taxon>
        <taxon>Microcoleaceae</taxon>
        <taxon>Planktothrix</taxon>
    </lineage>
</organism>
<dbReference type="InterPro" id="IPR047951">
    <property type="entry name" value="Transpos_ISL3"/>
</dbReference>
<keyword evidence="3" id="KW-1185">Reference proteome</keyword>
<dbReference type="PANTHER" id="PTHR33498:SF1">
    <property type="entry name" value="TRANSPOSASE FOR INSERTION SEQUENCE ELEMENT IS1557"/>
    <property type="match status" value="1"/>
</dbReference>